<proteinExistence type="predicted"/>
<keyword evidence="2" id="KW-1185">Reference proteome</keyword>
<sequence>MAEFLRRAPKGETFFTAGNVERIYIFHRKLQHFFNKPEPTLTKINLAIF</sequence>
<dbReference type="EMBL" id="CP000155">
    <property type="protein sequence ID" value="ABC28816.1"/>
    <property type="molecule type" value="Genomic_DNA"/>
</dbReference>
<gene>
    <name evidence="1" type="ordered locus">HCH_01983</name>
</gene>
<reference evidence="1 2" key="1">
    <citation type="journal article" date="2005" name="Nucleic Acids Res.">
        <title>Genomic blueprint of Hahella chejuensis, a marine microbe producing an algicidal agent.</title>
        <authorList>
            <person name="Jeong H."/>
            <person name="Yim J.H."/>
            <person name="Lee C."/>
            <person name="Choi S.-H."/>
            <person name="Park Y.K."/>
            <person name="Yoon S.H."/>
            <person name="Hur C.-G."/>
            <person name="Kang H.-Y."/>
            <person name="Kim D."/>
            <person name="Lee H.H."/>
            <person name="Park K.H."/>
            <person name="Park S.-H."/>
            <person name="Park H.-S."/>
            <person name="Lee H.K."/>
            <person name="Oh T.K."/>
            <person name="Kim J.F."/>
        </authorList>
    </citation>
    <scope>NUCLEOTIDE SEQUENCE [LARGE SCALE GENOMIC DNA]</scope>
    <source>
        <strain evidence="1 2">KCTC 2396</strain>
    </source>
</reference>
<evidence type="ECO:0000313" key="1">
    <source>
        <dbReference type="EMBL" id="ABC28816.1"/>
    </source>
</evidence>
<dbReference type="AlphaFoldDB" id="Q2SKK8"/>
<dbReference type="HOGENOM" id="CLU_3136282_0_0_6"/>
<protein>
    <submittedName>
        <fullName evidence="1">Uncharacterized protein</fullName>
    </submittedName>
</protein>
<dbReference type="KEGG" id="hch:HCH_01983"/>
<evidence type="ECO:0000313" key="2">
    <source>
        <dbReference type="Proteomes" id="UP000000238"/>
    </source>
</evidence>
<organism evidence="1 2">
    <name type="scientific">Hahella chejuensis (strain KCTC 2396)</name>
    <dbReference type="NCBI Taxonomy" id="349521"/>
    <lineage>
        <taxon>Bacteria</taxon>
        <taxon>Pseudomonadati</taxon>
        <taxon>Pseudomonadota</taxon>
        <taxon>Gammaproteobacteria</taxon>
        <taxon>Oceanospirillales</taxon>
        <taxon>Hahellaceae</taxon>
        <taxon>Hahella</taxon>
    </lineage>
</organism>
<dbReference type="STRING" id="349521.HCH_01983"/>
<accession>Q2SKK8</accession>
<dbReference type="Proteomes" id="UP000000238">
    <property type="component" value="Chromosome"/>
</dbReference>
<name>Q2SKK8_HAHCH</name>